<feature type="coiled-coil region" evidence="6">
    <location>
        <begin position="168"/>
        <end position="195"/>
    </location>
</feature>
<keyword evidence="3" id="KW-0201">Cytochrome c-type biogenesis</keyword>
<feature type="transmembrane region" description="Helical" evidence="7">
    <location>
        <begin position="479"/>
        <end position="499"/>
    </location>
</feature>
<reference evidence="9 10" key="1">
    <citation type="submission" date="2021-06" db="EMBL/GenBank/DDBJ databases">
        <title>Bacillus sp. RD4P76, an endophyte from a halophyte.</title>
        <authorList>
            <person name="Sun J.-Q."/>
        </authorList>
    </citation>
    <scope>NUCLEOTIDE SEQUENCE [LARGE SCALE GENOMIC DNA]</scope>
    <source>
        <strain evidence="9 10">JCM 17098</strain>
    </source>
</reference>
<feature type="transmembrane region" description="Helical" evidence="7">
    <location>
        <begin position="216"/>
        <end position="234"/>
    </location>
</feature>
<sequence>MEKVKCDCGHVNPYGTYLCESCGKPQMEDNQTLVDMRYEGVARRSQTYRKTFIDKIWNFFSSVKVGIWIIVLLLIASAIGTIFPQEMYLPPGERAAIYYEQEYGILGKLYFQLGLHNMYSSWWYLLLIASLGVSLVICSLDRVVPLHRALKTQRVKRHTSFLNRQRLFSKSDDVIETAEEDIQKAEKALREKKYKIYKEDGNLLAEKYRFSRWGPYVNHVGLIIFLVGCMLRFFPAMYIDENIWIREGEEVVIRGTDGEYFLRNDQFIVEYYDEEDERFRDSFERTGGQPVVETYQTSATLLKKVDTGTVGVGTELEEVKQYDIRVNDPLTFEGFSLYQVDYKLNELAEFTFTIESNLDDYNGDLSNISFEVDLYNPEMVYELDGGYRVEIFQYFPNFYINNRGEPDTRNRIPDNPRFIFEVFSPEVDHEEERGELSLVGVQINEPLVDEGEVNDYSIRMIDVDMNHVTALTVRRDRTLPILFVGGTIFMIGLIQGSYWHHRRIWLQNRKGVIWVAGHANKNWHGLKKDIEFIIEGTSIPMPEDQTDESNMIEEIEGVKGNDDATTK</sequence>
<proteinExistence type="predicted"/>
<feature type="transmembrane region" description="Helical" evidence="7">
    <location>
        <begin position="122"/>
        <end position="144"/>
    </location>
</feature>
<evidence type="ECO:0000256" key="2">
    <source>
        <dbReference type="ARBA" id="ARBA00022692"/>
    </source>
</evidence>
<evidence type="ECO:0000256" key="3">
    <source>
        <dbReference type="ARBA" id="ARBA00022748"/>
    </source>
</evidence>
<dbReference type="Proteomes" id="UP000790580">
    <property type="component" value="Unassembled WGS sequence"/>
</dbReference>
<feature type="domain" description="ResB-like" evidence="8">
    <location>
        <begin position="63"/>
        <end position="531"/>
    </location>
</feature>
<dbReference type="PANTHER" id="PTHR31566">
    <property type="entry name" value="CYTOCHROME C BIOGENESIS PROTEIN CCS1, CHLOROPLASTIC"/>
    <property type="match status" value="1"/>
</dbReference>
<evidence type="ECO:0000313" key="9">
    <source>
        <dbReference type="EMBL" id="MBU9724005.1"/>
    </source>
</evidence>
<comment type="subcellular location">
    <subcellularLocation>
        <location evidence="1">Membrane</location>
        <topology evidence="1">Multi-pass membrane protein</topology>
    </subcellularLocation>
</comment>
<feature type="transmembrane region" description="Helical" evidence="7">
    <location>
        <begin position="65"/>
        <end position="83"/>
    </location>
</feature>
<evidence type="ECO:0000256" key="1">
    <source>
        <dbReference type="ARBA" id="ARBA00004141"/>
    </source>
</evidence>
<keyword evidence="6" id="KW-0175">Coiled coil</keyword>
<evidence type="ECO:0000256" key="5">
    <source>
        <dbReference type="ARBA" id="ARBA00023136"/>
    </source>
</evidence>
<dbReference type="InterPro" id="IPR007816">
    <property type="entry name" value="ResB-like_domain"/>
</dbReference>
<evidence type="ECO:0000256" key="7">
    <source>
        <dbReference type="SAM" id="Phobius"/>
    </source>
</evidence>
<evidence type="ECO:0000256" key="6">
    <source>
        <dbReference type="SAM" id="Coils"/>
    </source>
</evidence>
<keyword evidence="5 7" id="KW-0472">Membrane</keyword>
<evidence type="ECO:0000259" key="8">
    <source>
        <dbReference type="Pfam" id="PF05140"/>
    </source>
</evidence>
<dbReference type="InterPro" id="IPR023494">
    <property type="entry name" value="Cyt_c_bgen_Ccs1/CcsB/ResB"/>
</dbReference>
<dbReference type="EMBL" id="JAHQCR010000088">
    <property type="protein sequence ID" value="MBU9724005.1"/>
    <property type="molecule type" value="Genomic_DNA"/>
</dbReference>
<dbReference type="Pfam" id="PF05140">
    <property type="entry name" value="ResB"/>
    <property type="match status" value="1"/>
</dbReference>
<keyword evidence="2 7" id="KW-0812">Transmembrane</keyword>
<evidence type="ECO:0000256" key="4">
    <source>
        <dbReference type="ARBA" id="ARBA00022989"/>
    </source>
</evidence>
<name>A0ABS6K2F1_9BACI</name>
<accession>A0ABS6K2F1</accession>
<keyword evidence="10" id="KW-1185">Reference proteome</keyword>
<dbReference type="RefSeq" id="WP_088075035.1">
    <property type="nucleotide sequence ID" value="NZ_JAHQCR010000088.1"/>
</dbReference>
<comment type="caution">
    <text evidence="9">The sequence shown here is derived from an EMBL/GenBank/DDBJ whole genome shotgun (WGS) entry which is preliminary data.</text>
</comment>
<gene>
    <name evidence="9" type="ORF">KS407_21510</name>
</gene>
<organism evidence="9 10">
    <name type="scientific">Evansella alkalicola</name>
    <dbReference type="NCBI Taxonomy" id="745819"/>
    <lineage>
        <taxon>Bacteria</taxon>
        <taxon>Bacillati</taxon>
        <taxon>Bacillota</taxon>
        <taxon>Bacilli</taxon>
        <taxon>Bacillales</taxon>
        <taxon>Bacillaceae</taxon>
        <taxon>Evansella</taxon>
    </lineage>
</organism>
<dbReference type="PANTHER" id="PTHR31566:SF0">
    <property type="entry name" value="CYTOCHROME C BIOGENESIS PROTEIN CCS1, CHLOROPLASTIC"/>
    <property type="match status" value="1"/>
</dbReference>
<protein>
    <submittedName>
        <fullName evidence="9">Cytochrome c biogenesis protein ResB</fullName>
    </submittedName>
</protein>
<evidence type="ECO:0000313" key="10">
    <source>
        <dbReference type="Proteomes" id="UP000790580"/>
    </source>
</evidence>
<keyword evidence="4 7" id="KW-1133">Transmembrane helix</keyword>